<dbReference type="AlphaFoldDB" id="A0A4R6QG83"/>
<dbReference type="Pfam" id="PF01872">
    <property type="entry name" value="RibD_C"/>
    <property type="match status" value="1"/>
</dbReference>
<dbReference type="GO" id="GO:0009231">
    <property type="term" value="P:riboflavin biosynthetic process"/>
    <property type="evidence" value="ECO:0007669"/>
    <property type="project" value="InterPro"/>
</dbReference>
<evidence type="ECO:0000313" key="2">
    <source>
        <dbReference type="EMBL" id="TDP61413.1"/>
    </source>
</evidence>
<sequence>MRKSKFTEEQIIGFLKQAEAGMAVAERQEAQRSKDVFTVRRARSNSSQMSFCMGRPGSIRICLMPCSCVQAMKAQLVNSGPLSARTAAGSPLNRAAWSGDRVSAHRHRQRAPRRVSRTEETLGLLTFSINVTLDGCVDHQQGIADDETHTFFTRLMDDGGAMLWGRVTYEMMESYWPAVARGDAEAPPAMREWAIKLEGKQKYVVSSTRSDFPWANSHHIAGDLRTGVQKLKDATPDGVLLGSGKLATELDRLDLIDEYKLLVHPRIAGRGPTLYESGLPITRRLELISAKPLRNGAVAMHYRRAR</sequence>
<organism evidence="2 3">
    <name type="scientific">Roseateles toxinivorans</name>
    <dbReference type="NCBI Taxonomy" id="270368"/>
    <lineage>
        <taxon>Bacteria</taxon>
        <taxon>Pseudomonadati</taxon>
        <taxon>Pseudomonadota</taxon>
        <taxon>Betaproteobacteria</taxon>
        <taxon>Burkholderiales</taxon>
        <taxon>Sphaerotilaceae</taxon>
        <taxon>Roseateles</taxon>
    </lineage>
</organism>
<feature type="domain" description="Bacterial bifunctional deaminase-reductase C-terminal" evidence="1">
    <location>
        <begin position="125"/>
        <end position="298"/>
    </location>
</feature>
<reference evidence="2 3" key="1">
    <citation type="submission" date="2019-03" db="EMBL/GenBank/DDBJ databases">
        <title>Genomic Encyclopedia of Type Strains, Phase IV (KMG-IV): sequencing the most valuable type-strain genomes for metagenomic binning, comparative biology and taxonomic classification.</title>
        <authorList>
            <person name="Goeker M."/>
        </authorList>
    </citation>
    <scope>NUCLEOTIDE SEQUENCE [LARGE SCALE GENOMIC DNA]</scope>
    <source>
        <strain evidence="2 3">DSM 16998</strain>
    </source>
</reference>
<dbReference type="Gene3D" id="3.40.430.10">
    <property type="entry name" value="Dihydrofolate Reductase, subunit A"/>
    <property type="match status" value="1"/>
</dbReference>
<dbReference type="InParanoid" id="A0A4R6QG83"/>
<dbReference type="InterPro" id="IPR050765">
    <property type="entry name" value="Riboflavin_Biosynth_HTPR"/>
</dbReference>
<accession>A0A4R6QG83</accession>
<dbReference type="Proteomes" id="UP000295361">
    <property type="component" value="Unassembled WGS sequence"/>
</dbReference>
<protein>
    <submittedName>
        <fullName evidence="2">Dihydrofolate reductase</fullName>
    </submittedName>
</protein>
<gene>
    <name evidence="2" type="ORF">DES47_11396</name>
</gene>
<dbReference type="PANTHER" id="PTHR38011">
    <property type="entry name" value="DIHYDROFOLATE REDUCTASE FAMILY PROTEIN (AFU_ORTHOLOGUE AFUA_8G06820)"/>
    <property type="match status" value="1"/>
</dbReference>
<name>A0A4R6QG83_9BURK</name>
<dbReference type="EMBL" id="SNXS01000013">
    <property type="protein sequence ID" value="TDP61413.1"/>
    <property type="molecule type" value="Genomic_DNA"/>
</dbReference>
<proteinExistence type="predicted"/>
<dbReference type="PANTHER" id="PTHR38011:SF2">
    <property type="entry name" value="BIFUNCTIONAL DEAMINASE-REDUCTASE DOMAIN PROTEIN"/>
    <property type="match status" value="1"/>
</dbReference>
<comment type="caution">
    <text evidence="2">The sequence shown here is derived from an EMBL/GenBank/DDBJ whole genome shotgun (WGS) entry which is preliminary data.</text>
</comment>
<dbReference type="InterPro" id="IPR024072">
    <property type="entry name" value="DHFR-like_dom_sf"/>
</dbReference>
<dbReference type="GO" id="GO:0008703">
    <property type="term" value="F:5-amino-6-(5-phosphoribosylamino)uracil reductase activity"/>
    <property type="evidence" value="ECO:0007669"/>
    <property type="project" value="InterPro"/>
</dbReference>
<evidence type="ECO:0000259" key="1">
    <source>
        <dbReference type="Pfam" id="PF01872"/>
    </source>
</evidence>
<keyword evidence="3" id="KW-1185">Reference proteome</keyword>
<dbReference type="InterPro" id="IPR002734">
    <property type="entry name" value="RibDG_C"/>
</dbReference>
<evidence type="ECO:0000313" key="3">
    <source>
        <dbReference type="Proteomes" id="UP000295361"/>
    </source>
</evidence>
<dbReference type="SUPFAM" id="SSF53597">
    <property type="entry name" value="Dihydrofolate reductase-like"/>
    <property type="match status" value="1"/>
</dbReference>